<protein>
    <submittedName>
        <fullName evidence="1">Uncharacterized protein</fullName>
    </submittedName>
</protein>
<comment type="caution">
    <text evidence="1">The sequence shown here is derived from an EMBL/GenBank/DDBJ whole genome shotgun (WGS) entry which is preliminary data.</text>
</comment>
<reference evidence="1" key="1">
    <citation type="submission" date="2020-06" db="EMBL/GenBank/DDBJ databases">
        <title>Draft genome sequences of strains closely related to Aspergillus parafelis and Aspergillus hiratsukae.</title>
        <authorList>
            <person name="Dos Santos R.A.C."/>
            <person name="Rivero-Menendez O."/>
            <person name="Steenwyk J.L."/>
            <person name="Mead M.E."/>
            <person name="Goldman G.H."/>
            <person name="Alastruey-Izquierdo A."/>
            <person name="Rokas A."/>
        </authorList>
    </citation>
    <scope>NUCLEOTIDE SEQUENCE</scope>
    <source>
        <strain evidence="1">CNM-CM6106</strain>
    </source>
</reference>
<evidence type="ECO:0000313" key="1">
    <source>
        <dbReference type="EMBL" id="KAF7173092.1"/>
    </source>
</evidence>
<gene>
    <name evidence="1" type="ORF">CNMCM6106_007245</name>
</gene>
<name>A0A8H6QJN0_9EURO</name>
<accession>A0A8H6QJN0</accession>
<proteinExistence type="predicted"/>
<dbReference type="AlphaFoldDB" id="A0A8H6QJN0"/>
<dbReference type="Proteomes" id="UP000662466">
    <property type="component" value="Unassembled WGS sequence"/>
</dbReference>
<dbReference type="EMBL" id="JACBAF010001800">
    <property type="protein sequence ID" value="KAF7173092.1"/>
    <property type="molecule type" value="Genomic_DNA"/>
</dbReference>
<sequence length="226" mass="25076">MSIDNRPEILLLSLDYLEFLDDVYASLFDKLAKSARVKRVKTANAALRYLDDNNPRAIIITDQGLTDCSHHEVLRKVQTHIRYGGLAIIGLHFPNSVTWDVFGSFFAFGFGLPWKPADYTRNNFNVNPSCVLPEGVKLSMLPVPPYTKVLHVKGARPHERILVPVTYPDSESLGSSEGISEEENEDEIQAAVTGARLGSGYLVYCGNVNPEEAIDRIILSLCGLQL</sequence>
<organism evidence="1 2">
    <name type="scientific">Aspergillus hiratsukae</name>
    <dbReference type="NCBI Taxonomy" id="1194566"/>
    <lineage>
        <taxon>Eukaryota</taxon>
        <taxon>Fungi</taxon>
        <taxon>Dikarya</taxon>
        <taxon>Ascomycota</taxon>
        <taxon>Pezizomycotina</taxon>
        <taxon>Eurotiomycetes</taxon>
        <taxon>Eurotiomycetidae</taxon>
        <taxon>Eurotiales</taxon>
        <taxon>Aspergillaceae</taxon>
        <taxon>Aspergillus</taxon>
        <taxon>Aspergillus subgen. Fumigati</taxon>
    </lineage>
</organism>
<evidence type="ECO:0000313" key="2">
    <source>
        <dbReference type="Proteomes" id="UP000662466"/>
    </source>
</evidence>